<reference evidence="2" key="2">
    <citation type="submission" date="2016-09" db="EMBL/GenBank/DDBJ databases">
        <authorList>
            <person name="Capua I."/>
            <person name="De Benedictis P."/>
            <person name="Joannis T."/>
            <person name="Lombin L.H."/>
            <person name="Cattoli G."/>
        </authorList>
    </citation>
    <scope>NUCLEOTIDE SEQUENCE [LARGE SCALE GENOMIC DNA]</scope>
    <source>
        <strain evidence="2">MSU</strain>
    </source>
</reference>
<organism evidence="2 4">
    <name type="scientific">Flavobacterium tructae</name>
    <dbReference type="NCBI Taxonomy" id="1114873"/>
    <lineage>
        <taxon>Bacteria</taxon>
        <taxon>Pseudomonadati</taxon>
        <taxon>Bacteroidota</taxon>
        <taxon>Flavobacteriia</taxon>
        <taxon>Flavobacteriales</taxon>
        <taxon>Flavobacteriaceae</taxon>
        <taxon>Flavobacterium</taxon>
    </lineage>
</organism>
<sequence length="83" mass="9286">MLKIKLYLILIISIIVAIPIINSCCSTLTIPKIPLERTLNSQTVNKNIQFSIIETGTVITQKAFAFKGGSLFKNHKIVHMRFG</sequence>
<gene>
    <name evidence="3" type="ORF">B0A71_20220</name>
    <name evidence="2" type="ORF">BHE19_21770</name>
</gene>
<reference evidence="3 5" key="3">
    <citation type="submission" date="2016-11" db="EMBL/GenBank/DDBJ databases">
        <title>Whole genomes of Flavobacteriaceae.</title>
        <authorList>
            <person name="Stine C."/>
            <person name="Li C."/>
            <person name="Tadesse D."/>
        </authorList>
    </citation>
    <scope>NUCLEOTIDE SEQUENCE [LARGE SCALE GENOMIC DNA]</scope>
    <source>
        <strain evidence="3 5">ATCC BAA-2541</strain>
    </source>
</reference>
<keyword evidence="1" id="KW-0472">Membrane</keyword>
<dbReference type="EMBL" id="MIKE01000006">
    <property type="protein sequence ID" value="OHT47064.1"/>
    <property type="molecule type" value="Genomic_DNA"/>
</dbReference>
<name>A0A1S1JBW5_9FLAO</name>
<dbReference type="RefSeq" id="WP_070905716.1">
    <property type="nucleotide sequence ID" value="NZ_CP166110.1"/>
</dbReference>
<protein>
    <submittedName>
        <fullName evidence="2">Uncharacterized protein</fullName>
    </submittedName>
</protein>
<evidence type="ECO:0000313" key="4">
    <source>
        <dbReference type="Proteomes" id="UP000180252"/>
    </source>
</evidence>
<evidence type="ECO:0000313" key="2">
    <source>
        <dbReference type="EMBL" id="OHT47064.1"/>
    </source>
</evidence>
<accession>A0A1S1JBW5</accession>
<dbReference type="AlphaFoldDB" id="A0A1S1JBW5"/>
<keyword evidence="5" id="KW-1185">Reference proteome</keyword>
<dbReference type="EMBL" id="MUHG01000032">
    <property type="protein sequence ID" value="OXB15749.1"/>
    <property type="molecule type" value="Genomic_DNA"/>
</dbReference>
<evidence type="ECO:0000256" key="1">
    <source>
        <dbReference type="SAM" id="Phobius"/>
    </source>
</evidence>
<proteinExistence type="predicted"/>
<keyword evidence="1" id="KW-0812">Transmembrane</keyword>
<dbReference type="Proteomes" id="UP000198319">
    <property type="component" value="Unassembled WGS sequence"/>
</dbReference>
<reference evidence="4" key="1">
    <citation type="submission" date="2016-09" db="EMBL/GenBank/DDBJ databases">
        <authorList>
            <person name="Chen S."/>
            <person name="Walker E."/>
        </authorList>
    </citation>
    <scope>NUCLEOTIDE SEQUENCE [LARGE SCALE GENOMIC DNA]</scope>
    <source>
        <strain evidence="4">MSU</strain>
    </source>
</reference>
<comment type="caution">
    <text evidence="2">The sequence shown here is derived from an EMBL/GenBank/DDBJ whole genome shotgun (WGS) entry which is preliminary data.</text>
</comment>
<dbReference type="Proteomes" id="UP000180252">
    <property type="component" value="Unassembled WGS sequence"/>
</dbReference>
<keyword evidence="1" id="KW-1133">Transmembrane helix</keyword>
<evidence type="ECO:0000313" key="3">
    <source>
        <dbReference type="EMBL" id="OXB15749.1"/>
    </source>
</evidence>
<evidence type="ECO:0000313" key="5">
    <source>
        <dbReference type="Proteomes" id="UP000198319"/>
    </source>
</evidence>
<feature type="transmembrane region" description="Helical" evidence="1">
    <location>
        <begin position="6"/>
        <end position="30"/>
    </location>
</feature>